<protein>
    <recommendedName>
        <fullName evidence="3">histidine kinase</fullName>
        <ecNumber evidence="3">2.7.13.3</ecNumber>
    </recommendedName>
</protein>
<dbReference type="Pfam" id="PF08447">
    <property type="entry name" value="PAS_3"/>
    <property type="match status" value="1"/>
</dbReference>
<dbReference type="STRING" id="1090322.MettiDRAFT_2788"/>
<keyword evidence="7" id="KW-0547">Nucleotide-binding</keyword>
<dbReference type="NCBIfam" id="TIGR00229">
    <property type="entry name" value="sensory_box"/>
    <property type="match status" value="7"/>
</dbReference>
<dbReference type="SUPFAM" id="SSF47384">
    <property type="entry name" value="Homodimeric domain of signal transducing histidine kinase"/>
    <property type="match status" value="1"/>
</dbReference>
<feature type="domain" description="PAS" evidence="14">
    <location>
        <begin position="906"/>
        <end position="949"/>
    </location>
</feature>
<feature type="domain" description="PAC" evidence="15">
    <location>
        <begin position="340"/>
        <end position="392"/>
    </location>
</feature>
<keyword evidence="11" id="KW-0472">Membrane</keyword>
<dbReference type="InterPro" id="IPR013656">
    <property type="entry name" value="PAS_4"/>
</dbReference>
<evidence type="ECO:0000256" key="3">
    <source>
        <dbReference type="ARBA" id="ARBA00012438"/>
    </source>
</evidence>
<dbReference type="CDD" id="cd16922">
    <property type="entry name" value="HATPase_EvgS-ArcB-TorS-like"/>
    <property type="match status" value="1"/>
</dbReference>
<comment type="caution">
    <text evidence="16">The sequence shown here is derived from an EMBL/GenBank/DDBJ whole genome shotgun (WGS) entry which is preliminary data.</text>
</comment>
<dbReference type="Pfam" id="PF08448">
    <property type="entry name" value="PAS_4"/>
    <property type="match status" value="2"/>
</dbReference>
<dbReference type="PANTHER" id="PTHR43304">
    <property type="entry name" value="PHYTOCHROME-LIKE PROTEIN CPH1"/>
    <property type="match status" value="1"/>
</dbReference>
<feature type="domain" description="PAC" evidence="15">
    <location>
        <begin position="977"/>
        <end position="1027"/>
    </location>
</feature>
<keyword evidence="17" id="KW-1185">Reference proteome</keyword>
<dbReference type="AlphaFoldDB" id="W9E022"/>
<dbReference type="SMART" id="SM00091">
    <property type="entry name" value="PAS"/>
    <property type="match status" value="7"/>
</dbReference>
<feature type="domain" description="PAS" evidence="14">
    <location>
        <begin position="266"/>
        <end position="335"/>
    </location>
</feature>
<keyword evidence="12" id="KW-0175">Coiled coil</keyword>
<dbReference type="CDD" id="cd00082">
    <property type="entry name" value="HisKA"/>
    <property type="match status" value="1"/>
</dbReference>
<name>W9E022_METTI</name>
<dbReference type="GO" id="GO:0005524">
    <property type="term" value="F:ATP binding"/>
    <property type="evidence" value="ECO:0007669"/>
    <property type="project" value="UniProtKB-KW"/>
</dbReference>
<feature type="domain" description="Histidine kinase" evidence="13">
    <location>
        <begin position="1045"/>
        <end position="1262"/>
    </location>
</feature>
<dbReference type="InterPro" id="IPR001610">
    <property type="entry name" value="PAC"/>
</dbReference>
<comment type="subcellular location">
    <subcellularLocation>
        <location evidence="2">Cell membrane</location>
    </subcellularLocation>
</comment>
<dbReference type="Pfam" id="PF02518">
    <property type="entry name" value="HATPase_c"/>
    <property type="match status" value="1"/>
</dbReference>
<dbReference type="InterPro" id="IPR004358">
    <property type="entry name" value="Sig_transdc_His_kin-like_C"/>
</dbReference>
<dbReference type="GO" id="GO:0000155">
    <property type="term" value="F:phosphorelay sensor kinase activity"/>
    <property type="evidence" value="ECO:0007669"/>
    <property type="project" value="InterPro"/>
</dbReference>
<dbReference type="InterPro" id="IPR052162">
    <property type="entry name" value="Sensor_kinase/Photoreceptor"/>
</dbReference>
<dbReference type="PROSITE" id="PS50113">
    <property type="entry name" value="PAC"/>
    <property type="match status" value="5"/>
</dbReference>
<feature type="domain" description="PAS" evidence="14">
    <location>
        <begin position="15"/>
        <end position="85"/>
    </location>
</feature>
<sequence>MSDKCKNKNFSTKHKEPGYRTLFDNAHVIMLLVDPDTLDIVDANHAACEFYGWNFEELINKKISRLNSLPEKEISAVVQKAMDEVQNHFFFKHRISSGEIRDVEINTFPTSIEEKTLLCSIIRDITGTKEYEEAYEEKLQKSEEQYRNLFTEIPISAMIHDKDTGEIIDANPAAYNEFGYSSFEELKANGVWYEPPYSLDDAQKLIHKALLEGPQEFEWIHKKKDGELTWLHVRLSPVMVNGIQRVMSAAINITGHKNTEIALRNSERQLHTFIDTIPDIVWLKDLNGVFVTCNNKMELLFNAPISDIIGKTDYDFHAKELADFFRQKDMEALESDRPLVNEEIVTFAGDGHTEYLETVKTPMHDSNGKIVGVMGIGRDISERKQTEKELLEERERLGNIIEGTDVGTWEWNIQTGETIFNKRWAEIVGYTLDELIPTNVETWRKLTYLEDVEKAEMLLDKHFAGELEYYENEVRMQHKNGKWIWVLDRGKVIKWDEKGKPLVMYGTHADITEKKKAEARYVEENIRRRILVEQSNDGIIVLNLAGDVVEANNRYASMLGYSMEEFLRLNVRDWEHKLTHDEINDILKNIDESGMTFETLQQRKDGTFLDVEVSANGAIIDNEKLIFCVGRDVSERKMYEETLKQAEQKSRQAHKILQEVIESPKGVVIFALDKDYRYIAFNKNHQMTMKKIYDSDIEIGTCMLDYIKNSSDIEKAKQNYDRVLAGEAFTTIEEYGNSLFERKWYENVYSPLEDEEGNVIGLTLFLTDITERKISEMELLRKGIQLRTAQSVGNVGSWEIDLNTREVDASEEARKIYGLDENRKYTVEEIREMPLPEYHPILDEAMTNLIHKNLPYDIEFKIKRKTDAEVRYIHSAAEYFAERNVIVGMIQDITERKEAEMRIVEEVNKRRLLIENSNDSIVILDNNGKILEANKKYVEMSGYTPDELLEMHVWELDAKWTRKEMIYFFKNYEERPQYIETTIRRKDGDFVDVEISSSMENINGEILIFSVCRDITERKETEMALFRAKALAEESDQIKSEFIANMSHELRTPLNSVIGFSQVLNDKIFGDLNEKQSHYVSNILNSGTHLLKLINDILDVSKIESGNMEFYPEPMNMPEVLEEITVLMEPLIKEKHIDFKTNIELRNTEVNADKTKIKQILYNLLSNAIKFTPEYGKVWVDSKVVNNKIQTSVSDNGIGIAPEQQSAIFDPFKQVSSSNNRTHGGTGLGLAIVKYYVEMHSGEISVKSDVGKGSKFMFTIPI</sequence>
<feature type="domain" description="PAC" evidence="15">
    <location>
        <begin position="470"/>
        <end position="523"/>
    </location>
</feature>
<keyword evidence="8" id="KW-0418">Kinase</keyword>
<comment type="catalytic activity">
    <reaction evidence="1">
        <text>ATP + protein L-histidine = ADP + protein N-phospho-L-histidine.</text>
        <dbReference type="EC" id="2.7.13.3"/>
    </reaction>
</comment>
<dbReference type="SUPFAM" id="SSF55785">
    <property type="entry name" value="PYP-like sensor domain (PAS domain)"/>
    <property type="match status" value="8"/>
</dbReference>
<evidence type="ECO:0000259" key="13">
    <source>
        <dbReference type="PROSITE" id="PS50109"/>
    </source>
</evidence>
<dbReference type="PROSITE" id="PS50112">
    <property type="entry name" value="PAS"/>
    <property type="match status" value="4"/>
</dbReference>
<proteinExistence type="predicted"/>
<dbReference type="InterPro" id="IPR003594">
    <property type="entry name" value="HATPase_dom"/>
</dbReference>
<dbReference type="GO" id="GO:0006355">
    <property type="term" value="P:regulation of DNA-templated transcription"/>
    <property type="evidence" value="ECO:0007669"/>
    <property type="project" value="InterPro"/>
</dbReference>
<evidence type="ECO:0000313" key="17">
    <source>
        <dbReference type="Proteomes" id="UP000019483"/>
    </source>
</evidence>
<dbReference type="InterPro" id="IPR035965">
    <property type="entry name" value="PAS-like_dom_sf"/>
</dbReference>
<feature type="coiled-coil region" evidence="12">
    <location>
        <begin position="636"/>
        <end position="663"/>
    </location>
</feature>
<dbReference type="SMART" id="SM00086">
    <property type="entry name" value="PAC"/>
    <property type="match status" value="7"/>
</dbReference>
<dbReference type="EC" id="2.7.13.3" evidence="3"/>
<evidence type="ECO:0000256" key="5">
    <source>
        <dbReference type="ARBA" id="ARBA00022553"/>
    </source>
</evidence>
<dbReference type="Pfam" id="PF00989">
    <property type="entry name" value="PAS"/>
    <property type="match status" value="1"/>
</dbReference>
<feature type="domain" description="PAC" evidence="15">
    <location>
        <begin position="725"/>
        <end position="781"/>
    </location>
</feature>
<keyword evidence="10" id="KW-0902">Two-component regulatory system</keyword>
<dbReference type="OrthoDB" id="3369at2157"/>
<dbReference type="RefSeq" id="WP_023846424.1">
    <property type="nucleotide sequence ID" value="NZ_AZAJ01000001.1"/>
</dbReference>
<dbReference type="EMBL" id="AZAJ01000001">
    <property type="protein sequence ID" value="ETA69292.1"/>
    <property type="molecule type" value="Genomic_DNA"/>
</dbReference>
<evidence type="ECO:0000256" key="10">
    <source>
        <dbReference type="ARBA" id="ARBA00023012"/>
    </source>
</evidence>
<dbReference type="InterPro" id="IPR005467">
    <property type="entry name" value="His_kinase_dom"/>
</dbReference>
<evidence type="ECO:0000256" key="9">
    <source>
        <dbReference type="ARBA" id="ARBA00022840"/>
    </source>
</evidence>
<dbReference type="Gene3D" id="3.30.450.20">
    <property type="entry name" value="PAS domain"/>
    <property type="match status" value="8"/>
</dbReference>
<evidence type="ECO:0000259" key="15">
    <source>
        <dbReference type="PROSITE" id="PS50113"/>
    </source>
</evidence>
<dbReference type="PROSITE" id="PS50109">
    <property type="entry name" value="HIS_KIN"/>
    <property type="match status" value="1"/>
</dbReference>
<reference evidence="16 17" key="1">
    <citation type="submission" date="2013-08" db="EMBL/GenBank/DDBJ databases">
        <authorList>
            <consortium name="DOE Joint Genome Institute"/>
            <person name="Eisen J."/>
            <person name="Huntemann M."/>
            <person name="Han J."/>
            <person name="Chen A."/>
            <person name="Kyrpides N."/>
            <person name="Mavromatis K."/>
            <person name="Markowitz V."/>
            <person name="Palaniappan K."/>
            <person name="Ivanova N."/>
            <person name="Schaumberg A."/>
            <person name="Pati A."/>
            <person name="Liolios K."/>
            <person name="Nordberg H.P."/>
            <person name="Cantor M.N."/>
            <person name="Hua S.X."/>
            <person name="Woyke T."/>
        </authorList>
    </citation>
    <scope>NUCLEOTIDE SEQUENCE [LARGE SCALE GENOMIC DNA]</scope>
    <source>
        <strain evidence="16 17">DSM 2278</strain>
    </source>
</reference>
<evidence type="ECO:0000256" key="11">
    <source>
        <dbReference type="ARBA" id="ARBA00023136"/>
    </source>
</evidence>
<keyword evidence="4" id="KW-1003">Cell membrane</keyword>
<dbReference type="InterPro" id="IPR036097">
    <property type="entry name" value="HisK_dim/P_sf"/>
</dbReference>
<gene>
    <name evidence="16" type="ORF">MettiDRAFT_2788</name>
</gene>
<dbReference type="CDD" id="cd00130">
    <property type="entry name" value="PAS"/>
    <property type="match status" value="6"/>
</dbReference>
<dbReference type="Proteomes" id="UP000019483">
    <property type="component" value="Unassembled WGS sequence"/>
</dbReference>
<dbReference type="PANTHER" id="PTHR43304:SF1">
    <property type="entry name" value="PAC DOMAIN-CONTAINING PROTEIN"/>
    <property type="match status" value="1"/>
</dbReference>
<dbReference type="InterPro" id="IPR000700">
    <property type="entry name" value="PAS-assoc_C"/>
</dbReference>
<dbReference type="InterPro" id="IPR036890">
    <property type="entry name" value="HATPase_C_sf"/>
</dbReference>
<evidence type="ECO:0000313" key="16">
    <source>
        <dbReference type="EMBL" id="ETA69292.1"/>
    </source>
</evidence>
<dbReference type="InterPro" id="IPR013767">
    <property type="entry name" value="PAS_fold"/>
</dbReference>
<evidence type="ECO:0000256" key="12">
    <source>
        <dbReference type="SAM" id="Coils"/>
    </source>
</evidence>
<accession>W9E022</accession>
<evidence type="ECO:0000256" key="2">
    <source>
        <dbReference type="ARBA" id="ARBA00004236"/>
    </source>
</evidence>
<evidence type="ECO:0000256" key="6">
    <source>
        <dbReference type="ARBA" id="ARBA00022679"/>
    </source>
</evidence>
<dbReference type="InterPro" id="IPR000014">
    <property type="entry name" value="PAS"/>
</dbReference>
<dbReference type="SMART" id="SM00387">
    <property type="entry name" value="HATPase_c"/>
    <property type="match status" value="1"/>
</dbReference>
<dbReference type="Pfam" id="PF13426">
    <property type="entry name" value="PAS_9"/>
    <property type="match status" value="3"/>
</dbReference>
<dbReference type="FunFam" id="1.10.287.130:FF:000038">
    <property type="entry name" value="Sensory transduction histidine kinase"/>
    <property type="match status" value="1"/>
</dbReference>
<dbReference type="Gene3D" id="1.10.287.130">
    <property type="match status" value="1"/>
</dbReference>
<feature type="domain" description="PAS" evidence="14">
    <location>
        <begin position="524"/>
        <end position="594"/>
    </location>
</feature>
<keyword evidence="5" id="KW-0597">Phosphoprotein</keyword>
<feature type="domain" description="PAC" evidence="15">
    <location>
        <begin position="856"/>
        <end position="905"/>
    </location>
</feature>
<evidence type="ECO:0000256" key="4">
    <source>
        <dbReference type="ARBA" id="ARBA00022475"/>
    </source>
</evidence>
<dbReference type="Gene3D" id="3.30.565.10">
    <property type="entry name" value="Histidine kinase-like ATPase, C-terminal domain"/>
    <property type="match status" value="1"/>
</dbReference>
<dbReference type="SUPFAM" id="SSF55874">
    <property type="entry name" value="ATPase domain of HSP90 chaperone/DNA topoisomerase II/histidine kinase"/>
    <property type="match status" value="1"/>
</dbReference>
<keyword evidence="9" id="KW-0067">ATP-binding</keyword>
<evidence type="ECO:0000256" key="7">
    <source>
        <dbReference type="ARBA" id="ARBA00022741"/>
    </source>
</evidence>
<dbReference type="Pfam" id="PF00512">
    <property type="entry name" value="HisKA"/>
    <property type="match status" value="1"/>
</dbReference>
<organism evidence="16 17">
    <name type="scientific">Methanolobus tindarius DSM 2278</name>
    <dbReference type="NCBI Taxonomy" id="1090322"/>
    <lineage>
        <taxon>Archaea</taxon>
        <taxon>Methanobacteriati</taxon>
        <taxon>Methanobacteriota</taxon>
        <taxon>Stenosarchaea group</taxon>
        <taxon>Methanomicrobia</taxon>
        <taxon>Methanosarcinales</taxon>
        <taxon>Methanosarcinaceae</taxon>
        <taxon>Methanolobus</taxon>
    </lineage>
</organism>
<dbReference type="GO" id="GO:0005886">
    <property type="term" value="C:plasma membrane"/>
    <property type="evidence" value="ECO:0007669"/>
    <property type="project" value="UniProtKB-SubCell"/>
</dbReference>
<dbReference type="InterPro" id="IPR013655">
    <property type="entry name" value="PAS_fold_3"/>
</dbReference>
<dbReference type="PRINTS" id="PR00344">
    <property type="entry name" value="BCTRLSENSOR"/>
</dbReference>
<evidence type="ECO:0000256" key="8">
    <source>
        <dbReference type="ARBA" id="ARBA00022777"/>
    </source>
</evidence>
<dbReference type="FunFam" id="3.30.565.10:FF:000023">
    <property type="entry name" value="PAS domain-containing sensor histidine kinase"/>
    <property type="match status" value="1"/>
</dbReference>
<evidence type="ECO:0000256" key="1">
    <source>
        <dbReference type="ARBA" id="ARBA00000085"/>
    </source>
</evidence>
<evidence type="ECO:0000259" key="14">
    <source>
        <dbReference type="PROSITE" id="PS50112"/>
    </source>
</evidence>
<dbReference type="InterPro" id="IPR003661">
    <property type="entry name" value="HisK_dim/P_dom"/>
</dbReference>
<dbReference type="SMART" id="SM00388">
    <property type="entry name" value="HisKA"/>
    <property type="match status" value="1"/>
</dbReference>
<keyword evidence="6" id="KW-0808">Transferase</keyword>